<dbReference type="CDD" id="cd16651">
    <property type="entry name" value="SPL-RING_NSE2"/>
    <property type="match status" value="1"/>
</dbReference>
<comment type="pathway">
    <text evidence="2">Protein modification; protein sumoylation.</text>
</comment>
<keyword evidence="5" id="KW-0479">Metal-binding</keyword>
<protein>
    <submittedName>
        <fullName evidence="12">E3 SUMO-protein ligase MMS21</fullName>
    </submittedName>
</protein>
<keyword evidence="8" id="KW-0862">Zinc</keyword>
<evidence type="ECO:0000256" key="9">
    <source>
        <dbReference type="ARBA" id="ARBA00023242"/>
    </source>
</evidence>
<dbReference type="InterPro" id="IPR013083">
    <property type="entry name" value="Znf_RING/FYVE/PHD"/>
</dbReference>
<dbReference type="GO" id="GO:0061665">
    <property type="term" value="F:SUMO ligase activity"/>
    <property type="evidence" value="ECO:0000318"/>
    <property type="project" value="GO_Central"/>
</dbReference>
<keyword evidence="7" id="KW-0833">Ubl conjugation pathway</keyword>
<dbReference type="OrthoDB" id="26899at2759"/>
<evidence type="ECO:0000256" key="8">
    <source>
        <dbReference type="ARBA" id="ARBA00022833"/>
    </source>
</evidence>
<sequence>MANREETSAVGRRLETLATTLSSDYKALIAEIRKSLVLISGIAVSLEKEQQSDMVEQLDDAVLELLETSSDCTLYSHVIQAVFDGYQRPQENQLTDFNVIMESEFNQLKSDFVSVPQSDPLYRKFKESVWNVHHAGQPMPGEEQDDIVMTSTQGNLLNMKCPLTGLHVFHLGNPVRCKDCKHIYEKDAIMNYMTKNSQAKCPVAGCPKVLQVTRVVCDPMLTIEIDEARARGDETVEAQMVEDFGEGDSD</sequence>
<dbReference type="PANTHER" id="PTHR21330">
    <property type="entry name" value="E3 SUMO-PROTEIN LIGASE NSE2"/>
    <property type="match status" value="1"/>
</dbReference>
<dbReference type="OMA" id="VECKHIY"/>
<accession>A0A0K9NX39</accession>
<gene>
    <name evidence="12" type="ORF">ZOSMA_52G00120</name>
</gene>
<comment type="similarity">
    <text evidence="3">Belongs to the NSE2 family.</text>
</comment>
<evidence type="ECO:0000259" key="11">
    <source>
        <dbReference type="PROSITE" id="PS51044"/>
    </source>
</evidence>
<evidence type="ECO:0000256" key="6">
    <source>
        <dbReference type="ARBA" id="ARBA00022771"/>
    </source>
</evidence>
<evidence type="ECO:0000256" key="2">
    <source>
        <dbReference type="ARBA" id="ARBA00004718"/>
    </source>
</evidence>
<name>A0A0K9NX39_ZOSMR</name>
<organism evidence="12 13">
    <name type="scientific">Zostera marina</name>
    <name type="common">Eelgrass</name>
    <dbReference type="NCBI Taxonomy" id="29655"/>
    <lineage>
        <taxon>Eukaryota</taxon>
        <taxon>Viridiplantae</taxon>
        <taxon>Streptophyta</taxon>
        <taxon>Embryophyta</taxon>
        <taxon>Tracheophyta</taxon>
        <taxon>Spermatophyta</taxon>
        <taxon>Magnoliopsida</taxon>
        <taxon>Liliopsida</taxon>
        <taxon>Zosteraceae</taxon>
        <taxon>Zostera</taxon>
    </lineage>
</organism>
<comment type="caution">
    <text evidence="12">The sequence shown here is derived from an EMBL/GenBank/DDBJ whole genome shotgun (WGS) entry which is preliminary data.</text>
</comment>
<evidence type="ECO:0000256" key="4">
    <source>
        <dbReference type="ARBA" id="ARBA00022679"/>
    </source>
</evidence>
<dbReference type="GO" id="GO:0005634">
    <property type="term" value="C:nucleus"/>
    <property type="evidence" value="ECO:0000318"/>
    <property type="project" value="GO_Central"/>
</dbReference>
<dbReference type="UniPathway" id="UPA00886"/>
<keyword evidence="4" id="KW-0808">Transferase</keyword>
<dbReference type="GO" id="GO:0016925">
    <property type="term" value="P:protein sumoylation"/>
    <property type="evidence" value="ECO:0000318"/>
    <property type="project" value="GO_Central"/>
</dbReference>
<dbReference type="Proteomes" id="UP000036987">
    <property type="component" value="Unassembled WGS sequence"/>
</dbReference>
<evidence type="ECO:0000313" key="12">
    <source>
        <dbReference type="EMBL" id="KMZ61361.1"/>
    </source>
</evidence>
<dbReference type="Pfam" id="PF11789">
    <property type="entry name" value="zf-Nse"/>
    <property type="match status" value="1"/>
</dbReference>
<keyword evidence="13" id="KW-1185">Reference proteome</keyword>
<dbReference type="STRING" id="29655.A0A0K9NX39"/>
<evidence type="ECO:0000313" key="13">
    <source>
        <dbReference type="Proteomes" id="UP000036987"/>
    </source>
</evidence>
<evidence type="ECO:0000256" key="1">
    <source>
        <dbReference type="ARBA" id="ARBA00004123"/>
    </source>
</evidence>
<dbReference type="PANTHER" id="PTHR21330:SF1">
    <property type="entry name" value="E3 SUMO-PROTEIN LIGASE NSE2"/>
    <property type="match status" value="1"/>
</dbReference>
<dbReference type="PROSITE" id="PS51044">
    <property type="entry name" value="ZF_SP_RING"/>
    <property type="match status" value="1"/>
</dbReference>
<evidence type="ECO:0000256" key="10">
    <source>
        <dbReference type="PROSITE-ProRule" id="PRU00452"/>
    </source>
</evidence>
<dbReference type="GO" id="GO:0016874">
    <property type="term" value="F:ligase activity"/>
    <property type="evidence" value="ECO:0007669"/>
    <property type="project" value="UniProtKB-KW"/>
</dbReference>
<dbReference type="GO" id="GO:0000724">
    <property type="term" value="P:double-strand break repair via homologous recombination"/>
    <property type="evidence" value="ECO:0000318"/>
    <property type="project" value="GO_Central"/>
</dbReference>
<evidence type="ECO:0000256" key="3">
    <source>
        <dbReference type="ARBA" id="ARBA00008212"/>
    </source>
</evidence>
<dbReference type="AlphaFoldDB" id="A0A0K9NX39"/>
<keyword evidence="12" id="KW-0436">Ligase</keyword>
<dbReference type="GO" id="GO:0030915">
    <property type="term" value="C:Smc5-Smc6 complex"/>
    <property type="evidence" value="ECO:0000318"/>
    <property type="project" value="GO_Central"/>
</dbReference>
<evidence type="ECO:0000256" key="5">
    <source>
        <dbReference type="ARBA" id="ARBA00022723"/>
    </source>
</evidence>
<keyword evidence="9" id="KW-0539">Nucleus</keyword>
<dbReference type="EMBL" id="LFYR01001488">
    <property type="protein sequence ID" value="KMZ61361.1"/>
    <property type="molecule type" value="Genomic_DNA"/>
</dbReference>
<dbReference type="InterPro" id="IPR004181">
    <property type="entry name" value="Znf_MIZ"/>
</dbReference>
<feature type="domain" description="SP-RING-type" evidence="11">
    <location>
        <begin position="143"/>
        <end position="230"/>
    </location>
</feature>
<dbReference type="GO" id="GO:0008270">
    <property type="term" value="F:zinc ion binding"/>
    <property type="evidence" value="ECO:0007669"/>
    <property type="project" value="UniProtKB-KW"/>
</dbReference>
<dbReference type="Gene3D" id="3.30.40.10">
    <property type="entry name" value="Zinc/RING finger domain, C3HC4 (zinc finger)"/>
    <property type="match status" value="1"/>
</dbReference>
<dbReference type="SUPFAM" id="SSF57850">
    <property type="entry name" value="RING/U-box"/>
    <property type="match status" value="1"/>
</dbReference>
<reference evidence="13" key="1">
    <citation type="journal article" date="2016" name="Nature">
        <title>The genome of the seagrass Zostera marina reveals angiosperm adaptation to the sea.</title>
        <authorList>
            <person name="Olsen J.L."/>
            <person name="Rouze P."/>
            <person name="Verhelst B."/>
            <person name="Lin Y.-C."/>
            <person name="Bayer T."/>
            <person name="Collen J."/>
            <person name="Dattolo E."/>
            <person name="De Paoli E."/>
            <person name="Dittami S."/>
            <person name="Maumus F."/>
            <person name="Michel G."/>
            <person name="Kersting A."/>
            <person name="Lauritano C."/>
            <person name="Lohaus R."/>
            <person name="Toepel M."/>
            <person name="Tonon T."/>
            <person name="Vanneste K."/>
            <person name="Amirebrahimi M."/>
            <person name="Brakel J."/>
            <person name="Bostroem C."/>
            <person name="Chovatia M."/>
            <person name="Grimwood J."/>
            <person name="Jenkins J.W."/>
            <person name="Jueterbock A."/>
            <person name="Mraz A."/>
            <person name="Stam W.T."/>
            <person name="Tice H."/>
            <person name="Bornberg-Bauer E."/>
            <person name="Green P.J."/>
            <person name="Pearson G.A."/>
            <person name="Procaccini G."/>
            <person name="Duarte C.M."/>
            <person name="Schmutz J."/>
            <person name="Reusch T.B.H."/>
            <person name="Van de Peer Y."/>
        </authorList>
    </citation>
    <scope>NUCLEOTIDE SEQUENCE [LARGE SCALE GENOMIC DNA]</scope>
    <source>
        <strain evidence="13">cv. Finnish</strain>
    </source>
</reference>
<proteinExistence type="inferred from homology"/>
<evidence type="ECO:0000256" key="7">
    <source>
        <dbReference type="ARBA" id="ARBA00022786"/>
    </source>
</evidence>
<dbReference type="InterPro" id="IPR026846">
    <property type="entry name" value="Nse2(Mms21)"/>
</dbReference>
<keyword evidence="6 10" id="KW-0863">Zinc-finger</keyword>
<comment type="subcellular location">
    <subcellularLocation>
        <location evidence="1">Nucleus</location>
    </subcellularLocation>
</comment>